<dbReference type="STRING" id="460384.SAMN05216313_102305"/>
<evidence type="ECO:0000313" key="3">
    <source>
        <dbReference type="Proteomes" id="UP000198508"/>
    </source>
</evidence>
<dbReference type="GO" id="GO:0002161">
    <property type="term" value="F:aminoacyl-tRNA deacylase activity"/>
    <property type="evidence" value="ECO:0007669"/>
    <property type="project" value="InterPro"/>
</dbReference>
<gene>
    <name evidence="2" type="ORF">SAMN05216313_102305</name>
</gene>
<dbReference type="RefSeq" id="WP_092360985.1">
    <property type="nucleotide sequence ID" value="NZ_DAINWJ010000528.1"/>
</dbReference>
<dbReference type="InterPro" id="IPR036754">
    <property type="entry name" value="YbaK/aa-tRNA-synt-asso_dom_sf"/>
</dbReference>
<protein>
    <submittedName>
        <fullName evidence="2">Cys-tRNA(Pro) deacylase, prolyl-tRNA editing enzyme YbaK/EbsC</fullName>
    </submittedName>
</protein>
<dbReference type="SUPFAM" id="SSF55826">
    <property type="entry name" value="YbaK/ProRS associated domain"/>
    <property type="match status" value="1"/>
</dbReference>
<evidence type="ECO:0000259" key="1">
    <source>
        <dbReference type="Pfam" id="PF04073"/>
    </source>
</evidence>
<feature type="domain" description="YbaK/aminoacyl-tRNA synthetase-associated" evidence="1">
    <location>
        <begin position="27"/>
        <end position="139"/>
    </location>
</feature>
<proteinExistence type="predicted"/>
<dbReference type="AlphaFoldDB" id="A0A1I0C573"/>
<evidence type="ECO:0000313" key="2">
    <source>
        <dbReference type="EMBL" id="SET14614.1"/>
    </source>
</evidence>
<accession>A0A1I0C573</accession>
<dbReference type="Proteomes" id="UP000198508">
    <property type="component" value="Unassembled WGS sequence"/>
</dbReference>
<sequence>MAFNIAKDHLNHFNLGGRIQVFDVSSATVDLAAQAVGCEPAHIAKTLSFIVNGQPVLVVAAGDAKVDNRRYKDEFGTKAKMLTPQEAEDLVGHAVGGVCPFGVKPGVRVFLDQSLKRFEEVYPACGSANSAVRLSIPELELSSGCEKWVDVCKGWREQEQVKETA</sequence>
<dbReference type="Gene3D" id="3.90.960.10">
    <property type="entry name" value="YbaK/aminoacyl-tRNA synthetase-associated domain"/>
    <property type="match status" value="1"/>
</dbReference>
<dbReference type="PANTHER" id="PTHR30411:SF1">
    <property type="entry name" value="CYTOPLASMIC PROTEIN"/>
    <property type="match status" value="1"/>
</dbReference>
<dbReference type="Pfam" id="PF04073">
    <property type="entry name" value="tRNA_edit"/>
    <property type="match status" value="1"/>
</dbReference>
<name>A0A1I0C573_9FIRM</name>
<keyword evidence="3" id="KW-1185">Reference proteome</keyword>
<dbReference type="CDD" id="cd04333">
    <property type="entry name" value="ProX_deacylase"/>
    <property type="match status" value="1"/>
</dbReference>
<organism evidence="2 3">
    <name type="scientific">Enterocloster lavalensis</name>
    <dbReference type="NCBI Taxonomy" id="460384"/>
    <lineage>
        <taxon>Bacteria</taxon>
        <taxon>Bacillati</taxon>
        <taxon>Bacillota</taxon>
        <taxon>Clostridia</taxon>
        <taxon>Lachnospirales</taxon>
        <taxon>Lachnospiraceae</taxon>
        <taxon>Enterocloster</taxon>
    </lineage>
</organism>
<dbReference type="InterPro" id="IPR007214">
    <property type="entry name" value="YbaK/aa-tRNA-synth-assoc-dom"/>
</dbReference>
<dbReference type="PANTHER" id="PTHR30411">
    <property type="entry name" value="CYTOPLASMIC PROTEIN"/>
    <property type="match status" value="1"/>
</dbReference>
<dbReference type="EMBL" id="FOIM01000002">
    <property type="protein sequence ID" value="SET14614.1"/>
    <property type="molecule type" value="Genomic_DNA"/>
</dbReference>
<reference evidence="3" key="1">
    <citation type="submission" date="2016-10" db="EMBL/GenBank/DDBJ databases">
        <authorList>
            <person name="Varghese N."/>
            <person name="Submissions S."/>
        </authorList>
    </citation>
    <scope>NUCLEOTIDE SEQUENCE [LARGE SCALE GENOMIC DNA]</scope>
    <source>
        <strain evidence="3">NLAE-zl-G277</strain>
    </source>
</reference>